<keyword evidence="5 7" id="KW-0274">FAD</keyword>
<feature type="domain" description="Acyl-CoA dehydrogenase/oxidase N-terminal" evidence="10">
    <location>
        <begin position="3"/>
        <end position="116"/>
    </location>
</feature>
<dbReference type="InterPro" id="IPR006091">
    <property type="entry name" value="Acyl-CoA_Oxase/DH_mid-dom"/>
</dbReference>
<evidence type="ECO:0000256" key="4">
    <source>
        <dbReference type="ARBA" id="ARBA00022630"/>
    </source>
</evidence>
<reference evidence="11 12" key="1">
    <citation type="submission" date="2021-01" db="EMBL/GenBank/DDBJ databases">
        <title>Actinoplanes sp. nov. LDG1-01 isolated from lichen.</title>
        <authorList>
            <person name="Saeng-In P."/>
            <person name="Phongsopitanun W."/>
            <person name="Kanchanasin P."/>
            <person name="Yuki M."/>
            <person name="Kudo T."/>
            <person name="Ohkuma M."/>
            <person name="Tanasupawat S."/>
        </authorList>
    </citation>
    <scope>NUCLEOTIDE SEQUENCE [LARGE SCALE GENOMIC DNA]</scope>
    <source>
        <strain evidence="11 12">LDG1-01</strain>
    </source>
</reference>
<evidence type="ECO:0000259" key="10">
    <source>
        <dbReference type="Pfam" id="PF02771"/>
    </source>
</evidence>
<evidence type="ECO:0000256" key="7">
    <source>
        <dbReference type="RuleBase" id="RU362125"/>
    </source>
</evidence>
<organism evidence="11 12">
    <name type="scientific">Paractinoplanes lichenicola</name>
    <dbReference type="NCBI Taxonomy" id="2802976"/>
    <lineage>
        <taxon>Bacteria</taxon>
        <taxon>Bacillati</taxon>
        <taxon>Actinomycetota</taxon>
        <taxon>Actinomycetes</taxon>
        <taxon>Micromonosporales</taxon>
        <taxon>Micromonosporaceae</taxon>
        <taxon>Paractinoplanes</taxon>
    </lineage>
</organism>
<feature type="domain" description="Acyl-CoA oxidase/dehydrogenase middle" evidence="9">
    <location>
        <begin position="121"/>
        <end position="214"/>
    </location>
</feature>
<comment type="cofactor">
    <cofactor evidence="1 7">
        <name>FAD</name>
        <dbReference type="ChEBI" id="CHEBI:57692"/>
    </cofactor>
</comment>
<dbReference type="PANTHER" id="PTHR48083:SF13">
    <property type="entry name" value="ACYL-COA DEHYDROGENASE FAMILY MEMBER 11"/>
    <property type="match status" value="1"/>
</dbReference>
<dbReference type="InterPro" id="IPR009075">
    <property type="entry name" value="AcylCo_DH/oxidase_C"/>
</dbReference>
<dbReference type="RefSeq" id="WP_202989342.1">
    <property type="nucleotide sequence ID" value="NZ_JAENHO010000001.1"/>
</dbReference>
<gene>
    <name evidence="11" type="ORF">JKJ07_01605</name>
</gene>
<evidence type="ECO:0000313" key="12">
    <source>
        <dbReference type="Proteomes" id="UP000598996"/>
    </source>
</evidence>
<comment type="caution">
    <text evidence="11">The sequence shown here is derived from an EMBL/GenBank/DDBJ whole genome shotgun (WGS) entry which is preliminary data.</text>
</comment>
<comment type="subunit">
    <text evidence="3">Homodimer.</text>
</comment>
<dbReference type="InterPro" id="IPR036250">
    <property type="entry name" value="AcylCo_DH-like_C"/>
</dbReference>
<dbReference type="PROSITE" id="PS00073">
    <property type="entry name" value="ACYL_COA_DH_2"/>
    <property type="match status" value="1"/>
</dbReference>
<feature type="domain" description="Acyl-CoA dehydrogenase/oxidase C-terminal" evidence="8">
    <location>
        <begin position="226"/>
        <end position="374"/>
    </location>
</feature>
<dbReference type="SUPFAM" id="SSF56645">
    <property type="entry name" value="Acyl-CoA dehydrogenase NM domain-like"/>
    <property type="match status" value="1"/>
</dbReference>
<comment type="similarity">
    <text evidence="2 7">Belongs to the acyl-CoA dehydrogenase family.</text>
</comment>
<dbReference type="EMBL" id="JAENHO010000001">
    <property type="protein sequence ID" value="MBL7252999.1"/>
    <property type="molecule type" value="Genomic_DNA"/>
</dbReference>
<keyword evidence="4 7" id="KW-0285">Flavoprotein</keyword>
<dbReference type="InterPro" id="IPR050741">
    <property type="entry name" value="Acyl-CoA_dehydrogenase"/>
</dbReference>
<dbReference type="InterPro" id="IPR046373">
    <property type="entry name" value="Acyl-CoA_Oxase/DH_mid-dom_sf"/>
</dbReference>
<dbReference type="SUPFAM" id="SSF47203">
    <property type="entry name" value="Acyl-CoA dehydrogenase C-terminal domain-like"/>
    <property type="match status" value="1"/>
</dbReference>
<sequence length="381" mass="40288">MSALTAQVRAFIDAVVIPVEDESDGDVAAAGGEELRLSLQASARQEGIFAPHAPTAYGGLGLGMVERAPVFEAAGRSLFGPMALNINAPDEGNVHLLDQIATEAQRARYLEPLARGSVRSAFAMTEPPPGAGSDPSALQTSAETVPGGWVINGRKKFITGADGAGFLIVMARTAAGATMFLMAADRPGIRLVRHVTTMDKSMLGGHCELSLEDVRVGPDDVLGADGEGFRYAQVRLGPARMTHVMRWLGAAQRAHEAAVAYAASRSAWGKPLASLGMAEQMIADNEIDLAATRALLMTACRALDEGKPAREETSLAKVFGAEALDRVADRAMQLCGGAGVSTDLPVARIAREIRPFRIYDGPSEVHRMSLARRAVRRYGAD</sequence>
<dbReference type="Pfam" id="PF02771">
    <property type="entry name" value="Acyl-CoA_dh_N"/>
    <property type="match status" value="1"/>
</dbReference>
<dbReference type="Gene3D" id="2.40.110.10">
    <property type="entry name" value="Butyryl-CoA Dehydrogenase, subunit A, domain 2"/>
    <property type="match status" value="1"/>
</dbReference>
<name>A0ABS1VEA0_9ACTN</name>
<proteinExistence type="inferred from homology"/>
<evidence type="ECO:0000256" key="5">
    <source>
        <dbReference type="ARBA" id="ARBA00022827"/>
    </source>
</evidence>
<dbReference type="Gene3D" id="1.10.540.10">
    <property type="entry name" value="Acyl-CoA dehydrogenase/oxidase, N-terminal domain"/>
    <property type="match status" value="1"/>
</dbReference>
<dbReference type="InterPro" id="IPR009100">
    <property type="entry name" value="AcylCoA_DH/oxidase_NM_dom_sf"/>
</dbReference>
<dbReference type="Gene3D" id="1.20.140.10">
    <property type="entry name" value="Butyryl-CoA Dehydrogenase, subunit A, domain 3"/>
    <property type="match status" value="1"/>
</dbReference>
<accession>A0ABS1VEA0</accession>
<evidence type="ECO:0000256" key="3">
    <source>
        <dbReference type="ARBA" id="ARBA00011738"/>
    </source>
</evidence>
<protein>
    <submittedName>
        <fullName evidence="11">Acyl-CoA dehydrogenase family protein</fullName>
    </submittedName>
</protein>
<keyword evidence="12" id="KW-1185">Reference proteome</keyword>
<dbReference type="Pfam" id="PF00441">
    <property type="entry name" value="Acyl-CoA_dh_1"/>
    <property type="match status" value="1"/>
</dbReference>
<dbReference type="InterPro" id="IPR013786">
    <property type="entry name" value="AcylCoA_DH/ox_N"/>
</dbReference>
<evidence type="ECO:0000256" key="2">
    <source>
        <dbReference type="ARBA" id="ARBA00009347"/>
    </source>
</evidence>
<evidence type="ECO:0000313" key="11">
    <source>
        <dbReference type="EMBL" id="MBL7252999.1"/>
    </source>
</evidence>
<evidence type="ECO:0000256" key="6">
    <source>
        <dbReference type="ARBA" id="ARBA00023002"/>
    </source>
</evidence>
<dbReference type="Proteomes" id="UP000598996">
    <property type="component" value="Unassembled WGS sequence"/>
</dbReference>
<evidence type="ECO:0000256" key="1">
    <source>
        <dbReference type="ARBA" id="ARBA00001974"/>
    </source>
</evidence>
<evidence type="ECO:0000259" key="9">
    <source>
        <dbReference type="Pfam" id="PF02770"/>
    </source>
</evidence>
<dbReference type="PANTHER" id="PTHR48083">
    <property type="entry name" value="MEDIUM-CHAIN SPECIFIC ACYL-COA DEHYDROGENASE, MITOCHONDRIAL-RELATED"/>
    <property type="match status" value="1"/>
</dbReference>
<dbReference type="Pfam" id="PF02770">
    <property type="entry name" value="Acyl-CoA_dh_M"/>
    <property type="match status" value="1"/>
</dbReference>
<keyword evidence="6 7" id="KW-0560">Oxidoreductase</keyword>
<dbReference type="InterPro" id="IPR037069">
    <property type="entry name" value="AcylCoA_DH/ox_N_sf"/>
</dbReference>
<dbReference type="InterPro" id="IPR006089">
    <property type="entry name" value="Acyl-CoA_DH_CS"/>
</dbReference>
<evidence type="ECO:0000259" key="8">
    <source>
        <dbReference type="Pfam" id="PF00441"/>
    </source>
</evidence>